<dbReference type="AlphaFoldDB" id="A0A919Q094"/>
<evidence type="ECO:0008006" key="3">
    <source>
        <dbReference type="Google" id="ProtNLM"/>
    </source>
</evidence>
<dbReference type="SUPFAM" id="SSF56399">
    <property type="entry name" value="ADP-ribosylation"/>
    <property type="match status" value="1"/>
</dbReference>
<evidence type="ECO:0000313" key="2">
    <source>
        <dbReference type="Proteomes" id="UP000652354"/>
    </source>
</evidence>
<reference evidence="1" key="1">
    <citation type="submission" date="2021-01" db="EMBL/GenBank/DDBJ databases">
        <title>Whole genome shotgun sequence of Demequina activiva NBRC 110675.</title>
        <authorList>
            <person name="Komaki H."/>
            <person name="Tamura T."/>
        </authorList>
    </citation>
    <scope>NUCLEOTIDE SEQUENCE</scope>
    <source>
        <strain evidence="1">NBRC 110675</strain>
    </source>
</reference>
<keyword evidence="2" id="KW-1185">Reference proteome</keyword>
<gene>
    <name evidence="1" type="ORF">Dac01nite_03330</name>
</gene>
<dbReference type="RefSeq" id="WP_203653032.1">
    <property type="nucleotide sequence ID" value="NZ_BONR01000001.1"/>
</dbReference>
<name>A0A919Q094_9MICO</name>
<comment type="caution">
    <text evidence="1">The sequence shown here is derived from an EMBL/GenBank/DDBJ whole genome shotgun (WGS) entry which is preliminary data.</text>
</comment>
<sequence>MTEILHVAFRSQWFGSDGADAVAAAPYPVSGRGLTVADEGYVHCATRAQLAGVLERHYADVDPAELTVLVLDTALIEADGVEVRFEDTHGAGEDFPHVYAELRPSWVTRTEPVPAT</sequence>
<evidence type="ECO:0000313" key="1">
    <source>
        <dbReference type="EMBL" id="GIG53581.1"/>
    </source>
</evidence>
<dbReference type="EMBL" id="BONR01000001">
    <property type="protein sequence ID" value="GIG53581.1"/>
    <property type="molecule type" value="Genomic_DNA"/>
</dbReference>
<dbReference type="Pfam" id="PF06108">
    <property type="entry name" value="DUF952"/>
    <property type="match status" value="1"/>
</dbReference>
<proteinExistence type="predicted"/>
<organism evidence="1 2">
    <name type="scientific">Demequina activiva</name>
    <dbReference type="NCBI Taxonomy" id="1582364"/>
    <lineage>
        <taxon>Bacteria</taxon>
        <taxon>Bacillati</taxon>
        <taxon>Actinomycetota</taxon>
        <taxon>Actinomycetes</taxon>
        <taxon>Micrococcales</taxon>
        <taxon>Demequinaceae</taxon>
        <taxon>Demequina</taxon>
    </lineage>
</organism>
<protein>
    <recommendedName>
        <fullName evidence="3">DUF952 domain-containing protein</fullName>
    </recommendedName>
</protein>
<dbReference type="Proteomes" id="UP000652354">
    <property type="component" value="Unassembled WGS sequence"/>
</dbReference>
<accession>A0A919Q094</accession>
<dbReference type="Gene3D" id="3.20.170.20">
    <property type="entry name" value="Protein of unknown function DUF952"/>
    <property type="match status" value="1"/>
</dbReference>
<dbReference type="InterPro" id="IPR009297">
    <property type="entry name" value="DUF952"/>
</dbReference>